<dbReference type="SMART" id="SM00849">
    <property type="entry name" value="Lactamase_B"/>
    <property type="match status" value="1"/>
</dbReference>
<dbReference type="SUPFAM" id="SSF56281">
    <property type="entry name" value="Metallo-hydrolase/oxidoreductase"/>
    <property type="match status" value="1"/>
</dbReference>
<accession>A0AA45KH50</accession>
<name>A0AA45KH50_9LACT</name>
<evidence type="ECO:0000313" key="2">
    <source>
        <dbReference type="EMBL" id="QSE76191.1"/>
    </source>
</evidence>
<dbReference type="PANTHER" id="PTHR42951:SF15">
    <property type="entry name" value="METALLO-BETA-LACTAMASE SUPERFAMILY PROTEIN"/>
    <property type="match status" value="1"/>
</dbReference>
<gene>
    <name evidence="2" type="ORF">JW886_06890</name>
</gene>
<dbReference type="PANTHER" id="PTHR42951">
    <property type="entry name" value="METALLO-BETA-LACTAMASE DOMAIN-CONTAINING"/>
    <property type="match status" value="1"/>
</dbReference>
<dbReference type="AlphaFoldDB" id="A0AA45KH50"/>
<dbReference type="Pfam" id="PF00753">
    <property type="entry name" value="Lactamase_B"/>
    <property type="match status" value="1"/>
</dbReference>
<dbReference type="InterPro" id="IPR001279">
    <property type="entry name" value="Metallo-B-lactamas"/>
</dbReference>
<dbReference type="KEGG" id="lti:JW886_06890"/>
<dbReference type="InterPro" id="IPR050855">
    <property type="entry name" value="NDM-1-like"/>
</dbReference>
<evidence type="ECO:0000313" key="3">
    <source>
        <dbReference type="Proteomes" id="UP000663608"/>
    </source>
</evidence>
<proteinExistence type="predicted"/>
<organism evidence="2 3">
    <name type="scientific">Lactococcus taiwanensis</name>
    <dbReference type="NCBI Taxonomy" id="1151742"/>
    <lineage>
        <taxon>Bacteria</taxon>
        <taxon>Bacillati</taxon>
        <taxon>Bacillota</taxon>
        <taxon>Bacilli</taxon>
        <taxon>Lactobacillales</taxon>
        <taxon>Streptococcaceae</taxon>
        <taxon>Lactococcus</taxon>
    </lineage>
</organism>
<keyword evidence="3" id="KW-1185">Reference proteome</keyword>
<protein>
    <submittedName>
        <fullName evidence="2">MBL fold metallo-hydrolase</fullName>
    </submittedName>
</protein>
<dbReference type="InterPro" id="IPR036866">
    <property type="entry name" value="RibonucZ/Hydroxyglut_hydro"/>
</dbReference>
<feature type="domain" description="Metallo-beta-lactamase" evidence="1">
    <location>
        <begin position="24"/>
        <end position="228"/>
    </location>
</feature>
<dbReference type="Gene3D" id="3.60.15.10">
    <property type="entry name" value="Ribonuclease Z/Hydroxyacylglutathione hydrolase-like"/>
    <property type="match status" value="1"/>
</dbReference>
<dbReference type="EMBL" id="CP070872">
    <property type="protein sequence ID" value="QSE76191.1"/>
    <property type="molecule type" value="Genomic_DNA"/>
</dbReference>
<evidence type="ECO:0000259" key="1">
    <source>
        <dbReference type="SMART" id="SM00849"/>
    </source>
</evidence>
<dbReference type="Proteomes" id="UP000663608">
    <property type="component" value="Chromosome"/>
</dbReference>
<sequence>MPMKLAHNVEMLEVTLTRSGQPMTIYPTLTWNEAHLVLIDTGLPGAGSAIARAIADAGFKVEDLTEILLTHQDIDHIGGTRELLALAPDAKVYAPQVDAPYIDGAKVPTKLATLEARKANLTTEEEAFYHMLKEGFAIAQLPVDTLLKDGDVIDLCGGIETVFTPGHTPGHTSYFLRSSQIMVAGDAANIVGQRLKGSNPPMTWDMKLADESLDKLKAYKSSGVISYHTGYLKY</sequence>
<dbReference type="CDD" id="cd07721">
    <property type="entry name" value="yflN-like_MBL-fold"/>
    <property type="match status" value="1"/>
</dbReference>
<dbReference type="RefSeq" id="WP_205871663.1">
    <property type="nucleotide sequence ID" value="NZ_CP070872.1"/>
</dbReference>
<reference evidence="2 3" key="1">
    <citation type="submission" date="2021-02" db="EMBL/GenBank/DDBJ databases">
        <title>Complete genome sequence of Lactococcus lactis strain K_LL004.</title>
        <authorList>
            <person name="Kim H.B."/>
        </authorList>
    </citation>
    <scope>NUCLEOTIDE SEQUENCE [LARGE SCALE GENOMIC DNA]</scope>
    <source>
        <strain evidence="2 3">K_LL004</strain>
    </source>
</reference>